<accession>A0AC61QJ17</accession>
<keyword evidence="1" id="KW-0547">Nucleotide-binding</keyword>
<proteinExistence type="predicted"/>
<evidence type="ECO:0000313" key="1">
    <source>
        <dbReference type="EMBL" id="TDF72928.1"/>
    </source>
</evidence>
<name>A0AC61QJ17_9BACT</name>
<comment type="caution">
    <text evidence="1">The sequence shown here is derived from an EMBL/GenBank/DDBJ whole genome shotgun (WGS) entry which is preliminary data.</text>
</comment>
<evidence type="ECO:0000313" key="2">
    <source>
        <dbReference type="Proteomes" id="UP000294588"/>
    </source>
</evidence>
<organism evidence="1 2">
    <name type="scientific">Candidatus Syntrophosphaera thermopropionivorans</name>
    <dbReference type="NCBI Taxonomy" id="2593015"/>
    <lineage>
        <taxon>Bacteria</taxon>
        <taxon>Pseudomonadati</taxon>
        <taxon>Candidatus Cloacimonadota</taxon>
        <taxon>Candidatus Cloacimonadia</taxon>
        <taxon>Candidatus Cloacimonadales</taxon>
        <taxon>Candidatus Cloacimonadaceae</taxon>
        <taxon>Candidatus Syntrophosphaera</taxon>
    </lineage>
</organism>
<gene>
    <name evidence="1" type="ORF">E0946_04670</name>
</gene>
<dbReference type="Proteomes" id="UP000294588">
    <property type="component" value="Unassembled WGS sequence"/>
</dbReference>
<dbReference type="EMBL" id="SMOG01000012">
    <property type="protein sequence ID" value="TDF72928.1"/>
    <property type="molecule type" value="Genomic_DNA"/>
</dbReference>
<keyword evidence="1" id="KW-0067">ATP-binding</keyword>
<sequence length="589" mass="67920">MPSEVILTVENLSLQLGSKVIFAELNLGVHNGDKIGIVGINGSGKSTLLRLLAGNLEPTTGTIVKRRDLTLGWLPQNEPLPAEETILQYVLNQNLSRTSVPEEHRYKAMLSLLNLSDWNKPLNLLSGGERRKAGLAKVLAREPDLILLDEPTNHLDLDTIEWLQDYLTKSRKTLLFVSHDRYFLDAVSNRILEIEHSHCYITEGNYTDYVEQKLIRLTDQKRKEIRRQAQLKKELDWLKRGAKARTSKPKDHINRVQKLISQSYLISKPELKISFLMERQGKTILELHNISKSFEGKLLFQNLEHIFQAGEKIGIIGPNGCGKTTLLKIIAGEIKPDTGTVKVGVNTRFSFFSQEVENYNPDLSVFEYLTQYSEVIQTQSGLKLTAKEMLKRFLFDDKMQQQKLASLSGGELRRLFLLKSLMFGANFIILDEPTNDLDIQTLEILEDYLDDFKGCLLVVSHDRFFLDRCVEQLFVFEKDGIRKFPGSYSDYLLVRNYQKEEKENKKPTFNIASKSQRQSRGISYKEQRELELLTQEIENLETQIKNLEDSLNSTPTLTHLDYLRISEELESLNMLYQQKLQRWFDLSEK</sequence>
<reference evidence="1" key="1">
    <citation type="submission" date="2019-03" db="EMBL/GenBank/DDBJ databases">
        <title>Candidatus Syntrophosphaera thermopropionivorans: a novel player in syntrophic propionate oxidation during anaerobic digestion.</title>
        <authorList>
            <person name="Dyksma S."/>
        </authorList>
    </citation>
    <scope>NUCLEOTIDE SEQUENCE</scope>
    <source>
        <strain evidence="1">W5</strain>
    </source>
</reference>
<protein>
    <submittedName>
        <fullName evidence="1">ABC transporter ATP-binding protein</fullName>
    </submittedName>
</protein>
<keyword evidence="2" id="KW-1185">Reference proteome</keyword>